<keyword evidence="4 6" id="KW-0975">Bacterial flagellum</keyword>
<feature type="domain" description="Flagellar basal body rod protein N-terminal" evidence="7">
    <location>
        <begin position="21"/>
        <end position="40"/>
    </location>
</feature>
<dbReference type="PIRSF" id="PIRSF002889">
    <property type="entry name" value="Rod_FlgB"/>
    <property type="match status" value="1"/>
</dbReference>
<keyword evidence="8" id="KW-0966">Cell projection</keyword>
<dbReference type="PANTHER" id="PTHR30435:SF12">
    <property type="entry name" value="FLAGELLAR BASAL BODY ROD PROTEIN FLGB"/>
    <property type="match status" value="1"/>
</dbReference>
<evidence type="ECO:0000313" key="9">
    <source>
        <dbReference type="Proteomes" id="UP000006365"/>
    </source>
</evidence>
<dbReference type="Pfam" id="PF00460">
    <property type="entry name" value="Flg_bb_rod"/>
    <property type="match status" value="1"/>
</dbReference>
<dbReference type="EMBL" id="CP002364">
    <property type="protein sequence ID" value="ADW18362.1"/>
    <property type="molecule type" value="Genomic_DNA"/>
</dbReference>
<dbReference type="Proteomes" id="UP000006365">
    <property type="component" value="Chromosome"/>
</dbReference>
<protein>
    <recommendedName>
        <fullName evidence="3 6">Flagellar basal body rod protein FlgB</fullName>
    </recommendedName>
</protein>
<accession>A0A7U3YMZ9</accession>
<evidence type="ECO:0000256" key="5">
    <source>
        <dbReference type="ARBA" id="ARBA00024934"/>
    </source>
</evidence>
<keyword evidence="8" id="KW-0282">Flagellum</keyword>
<keyword evidence="8" id="KW-0969">Cilium</keyword>
<dbReference type="KEGG" id="dpr:Despr_2218"/>
<comment type="subcellular location">
    <subcellularLocation>
        <location evidence="1 6">Bacterial flagellum basal body</location>
    </subcellularLocation>
</comment>
<evidence type="ECO:0000256" key="2">
    <source>
        <dbReference type="ARBA" id="ARBA00009677"/>
    </source>
</evidence>
<evidence type="ECO:0000313" key="8">
    <source>
        <dbReference type="EMBL" id="ADW18362.1"/>
    </source>
</evidence>
<name>A0A7U3YMZ9_DESPD</name>
<dbReference type="NCBIfam" id="TIGR01396">
    <property type="entry name" value="FlgB"/>
    <property type="match status" value="1"/>
</dbReference>
<comment type="similarity">
    <text evidence="2 6">Belongs to the flagella basal body rod proteins family.</text>
</comment>
<dbReference type="PANTHER" id="PTHR30435">
    <property type="entry name" value="FLAGELLAR PROTEIN"/>
    <property type="match status" value="1"/>
</dbReference>
<comment type="subunit">
    <text evidence="6">The basal body constitutes a major portion of the flagellar organelle and consists of a number of rings mounted on a central rod.</text>
</comment>
<evidence type="ECO:0000256" key="1">
    <source>
        <dbReference type="ARBA" id="ARBA00004117"/>
    </source>
</evidence>
<keyword evidence="9" id="KW-1185">Reference proteome</keyword>
<reference evidence="8 9" key="1">
    <citation type="journal article" date="2011" name="Stand. Genomic Sci.">
        <title>Complete genome sequence of Desulfobulbus propionicus type strain (1pr3).</title>
        <authorList>
            <person name="Pagani I."/>
            <person name="Lapidus A."/>
            <person name="Nolan M."/>
            <person name="Lucas S."/>
            <person name="Hammon N."/>
            <person name="Deshpande S."/>
            <person name="Cheng J.F."/>
            <person name="Chertkov O."/>
            <person name="Davenport K."/>
            <person name="Tapia R."/>
            <person name="Han C."/>
            <person name="Goodwin L."/>
            <person name="Pitluck S."/>
            <person name="Liolios K."/>
            <person name="Mavromatis K."/>
            <person name="Ivanova N."/>
            <person name="Mikhailova N."/>
            <person name="Pati A."/>
            <person name="Chen A."/>
            <person name="Palaniappan K."/>
            <person name="Land M."/>
            <person name="Hauser L."/>
            <person name="Chang Y.J."/>
            <person name="Jeffries C.D."/>
            <person name="Detter J.C."/>
            <person name="Brambilla E."/>
            <person name="Kannan K.P."/>
            <person name="Djao O.D."/>
            <person name="Rohde M."/>
            <person name="Pukall R."/>
            <person name="Spring S."/>
            <person name="Goker M."/>
            <person name="Sikorski J."/>
            <person name="Woyke T."/>
            <person name="Bristow J."/>
            <person name="Eisen J.A."/>
            <person name="Markowitz V."/>
            <person name="Hugenholtz P."/>
            <person name="Kyrpides N.C."/>
            <person name="Klenk H.P."/>
        </authorList>
    </citation>
    <scope>NUCLEOTIDE SEQUENCE [LARGE SCALE GENOMIC DNA]</scope>
    <source>
        <strain evidence="9">ATCC 33891 / DSM 2032 / 1pr3</strain>
    </source>
</reference>
<proteinExistence type="inferred from homology"/>
<evidence type="ECO:0000256" key="4">
    <source>
        <dbReference type="ARBA" id="ARBA00023143"/>
    </source>
</evidence>
<dbReference type="RefSeq" id="WP_015724900.1">
    <property type="nucleotide sequence ID" value="NC_014972.1"/>
</dbReference>
<dbReference type="InterPro" id="IPR001444">
    <property type="entry name" value="Flag_bb_rod_N"/>
</dbReference>
<evidence type="ECO:0000256" key="6">
    <source>
        <dbReference type="PIRNR" id="PIRNR002889"/>
    </source>
</evidence>
<organism evidence="8 9">
    <name type="scientific">Desulfobulbus propionicus (strain ATCC 33891 / DSM 2032 / VKM B-1956 / 1pr3)</name>
    <dbReference type="NCBI Taxonomy" id="577650"/>
    <lineage>
        <taxon>Bacteria</taxon>
        <taxon>Pseudomonadati</taxon>
        <taxon>Thermodesulfobacteriota</taxon>
        <taxon>Desulfobulbia</taxon>
        <taxon>Desulfobulbales</taxon>
        <taxon>Desulfobulbaceae</taxon>
        <taxon>Desulfobulbus</taxon>
    </lineage>
</organism>
<evidence type="ECO:0000259" key="7">
    <source>
        <dbReference type="Pfam" id="PF00460"/>
    </source>
</evidence>
<comment type="function">
    <text evidence="5 6">Structural component of flagellum, the bacterial motility apparatus. Part of the rod structure of flagellar basal body.</text>
</comment>
<dbReference type="AlphaFoldDB" id="A0A7U3YMZ9"/>
<gene>
    <name evidence="8" type="ordered locus">Despr_2218</name>
</gene>
<dbReference type="InterPro" id="IPR006300">
    <property type="entry name" value="FlgB"/>
</dbReference>
<dbReference type="GO" id="GO:0071978">
    <property type="term" value="P:bacterial-type flagellum-dependent swarming motility"/>
    <property type="evidence" value="ECO:0007669"/>
    <property type="project" value="TreeGrafter"/>
</dbReference>
<sequence>MSGIQQFDPTMKLLHKVLDLRAKNQEVIGSNIANAETPGYSAQAFSFEDQLKSAMTGQGLHPVATRPDHIPLAPSSLEQVAGTVSRKRDTTGIGDENSVSVDQEMIKLSQNEILYEAAAAMLKKKLSLLKYAINGGA</sequence>
<evidence type="ECO:0000256" key="3">
    <source>
        <dbReference type="ARBA" id="ARBA00014376"/>
    </source>
</evidence>
<dbReference type="GO" id="GO:0030694">
    <property type="term" value="C:bacterial-type flagellum basal body, rod"/>
    <property type="evidence" value="ECO:0007669"/>
    <property type="project" value="InterPro"/>
</dbReference>